<evidence type="ECO:0000256" key="3">
    <source>
        <dbReference type="ARBA" id="ARBA00022525"/>
    </source>
</evidence>
<evidence type="ECO:0000256" key="6">
    <source>
        <dbReference type="ARBA" id="ARBA00023183"/>
    </source>
</evidence>
<proteinExistence type="inferred from homology"/>
<evidence type="ECO:0000256" key="7">
    <source>
        <dbReference type="SAM" id="MobiDB-lite"/>
    </source>
</evidence>
<dbReference type="Proteomes" id="UP000736164">
    <property type="component" value="Unassembled WGS sequence"/>
</dbReference>
<keyword evidence="6" id="KW-0340">Growth factor binding</keyword>
<dbReference type="Pfam" id="PF06473">
    <property type="entry name" value="FGF-BP1"/>
    <property type="match status" value="1"/>
</dbReference>
<keyword evidence="5" id="KW-1015">Disulfide bond</keyword>
<accession>A0A8J7NTS5</accession>
<dbReference type="AlphaFoldDB" id="A0A8J7NTS5"/>
<keyword evidence="3" id="KW-0964">Secreted</keyword>
<dbReference type="GO" id="GO:0005576">
    <property type="term" value="C:extracellular region"/>
    <property type="evidence" value="ECO:0007669"/>
    <property type="project" value="UniProtKB-SubCell"/>
</dbReference>
<gene>
    <name evidence="8" type="primary">Fgfbp1</name>
    <name evidence="8" type="ORF">GTO95_0014068</name>
</gene>
<keyword evidence="4" id="KW-0732">Signal</keyword>
<evidence type="ECO:0000313" key="8">
    <source>
        <dbReference type="EMBL" id="MBN3317739.1"/>
    </source>
</evidence>
<evidence type="ECO:0000313" key="9">
    <source>
        <dbReference type="Proteomes" id="UP000736164"/>
    </source>
</evidence>
<protein>
    <submittedName>
        <fullName evidence="8">FGFP1 protein</fullName>
    </submittedName>
</protein>
<evidence type="ECO:0000256" key="2">
    <source>
        <dbReference type="ARBA" id="ARBA00008326"/>
    </source>
</evidence>
<dbReference type="InterPro" id="IPR010510">
    <property type="entry name" value="FGF1-bd"/>
</dbReference>
<dbReference type="GO" id="GO:0007267">
    <property type="term" value="P:cell-cell signaling"/>
    <property type="evidence" value="ECO:0007669"/>
    <property type="project" value="TreeGrafter"/>
</dbReference>
<dbReference type="PANTHER" id="PTHR15258">
    <property type="entry name" value="FGF BINDING PROTEIN-RELATED"/>
    <property type="match status" value="1"/>
</dbReference>
<organism evidence="8 9">
    <name type="scientific">Atractosteus spatula</name>
    <name type="common">Alligator gar</name>
    <name type="synonym">Lepisosteus spatula</name>
    <dbReference type="NCBI Taxonomy" id="7917"/>
    <lineage>
        <taxon>Eukaryota</taxon>
        <taxon>Metazoa</taxon>
        <taxon>Chordata</taxon>
        <taxon>Craniata</taxon>
        <taxon>Vertebrata</taxon>
        <taxon>Euteleostomi</taxon>
        <taxon>Actinopterygii</taxon>
        <taxon>Neopterygii</taxon>
        <taxon>Holostei</taxon>
        <taxon>Semionotiformes</taxon>
        <taxon>Lepisosteidae</taxon>
        <taxon>Atractosteus</taxon>
    </lineage>
</organism>
<evidence type="ECO:0000256" key="4">
    <source>
        <dbReference type="ARBA" id="ARBA00022729"/>
    </source>
</evidence>
<sequence length="255" mass="27810">MTVHSLHLSKVYRQTSDENMRLFKSFALVLVLACIAQMVLVAECEKKDEGRKRKKEGKEKPGGNAPAQPEKQPSAPTDKSERGQKAQAGKVMKGKFPTKDKALCTWLAAGGDVSTLSVSCGKGDASVACEYTAKPSACPQFASNPKSYWKQISRALKKQKNLCKDATALIKAGMCKKAPKDAHFKLSPSTSSQAEETHSKTKENRAKTTTEGPSATGKKNCPENTDQKKVAEEYCSETWSSLCNFFISMVQSEDC</sequence>
<comment type="subcellular location">
    <subcellularLocation>
        <location evidence="1">Secreted</location>
    </subcellularLocation>
</comment>
<evidence type="ECO:0000256" key="1">
    <source>
        <dbReference type="ARBA" id="ARBA00004613"/>
    </source>
</evidence>
<feature type="region of interest" description="Disordered" evidence="7">
    <location>
        <begin position="182"/>
        <end position="226"/>
    </location>
</feature>
<dbReference type="GO" id="GO:0019838">
    <property type="term" value="F:growth factor binding"/>
    <property type="evidence" value="ECO:0007669"/>
    <property type="project" value="UniProtKB-KW"/>
</dbReference>
<feature type="compositionally biased region" description="Basic and acidic residues" evidence="7">
    <location>
        <begin position="47"/>
        <end position="61"/>
    </location>
</feature>
<comment type="caution">
    <text evidence="8">The sequence shown here is derived from an EMBL/GenBank/DDBJ whole genome shotgun (WGS) entry which is preliminary data.</text>
</comment>
<feature type="region of interest" description="Disordered" evidence="7">
    <location>
        <begin position="47"/>
        <end position="92"/>
    </location>
</feature>
<dbReference type="PANTHER" id="PTHR15258:SF2">
    <property type="entry name" value="FIBROBLAST GROWTH FACTOR-BINDING PROTEIN 1"/>
    <property type="match status" value="1"/>
</dbReference>
<reference evidence="8" key="1">
    <citation type="journal article" date="2021" name="Cell">
        <title>Tracing the genetic footprints of vertebrate landing in non-teleost ray-finned fishes.</title>
        <authorList>
            <person name="Bi X."/>
            <person name="Wang K."/>
            <person name="Yang L."/>
            <person name="Pan H."/>
            <person name="Jiang H."/>
            <person name="Wei Q."/>
            <person name="Fang M."/>
            <person name="Yu H."/>
            <person name="Zhu C."/>
            <person name="Cai Y."/>
            <person name="He Y."/>
            <person name="Gan X."/>
            <person name="Zeng H."/>
            <person name="Yu D."/>
            <person name="Zhu Y."/>
            <person name="Jiang H."/>
            <person name="Qiu Q."/>
            <person name="Yang H."/>
            <person name="Zhang Y.E."/>
            <person name="Wang W."/>
            <person name="Zhu M."/>
            <person name="He S."/>
            <person name="Zhang G."/>
        </authorList>
    </citation>
    <scope>NUCLEOTIDE SEQUENCE</scope>
    <source>
        <strain evidence="8">Allg_001</strain>
    </source>
</reference>
<name>A0A8J7NTS5_ATRSP</name>
<dbReference type="EMBL" id="JAAWVO010036829">
    <property type="protein sequence ID" value="MBN3317739.1"/>
    <property type="molecule type" value="Genomic_DNA"/>
</dbReference>
<feature type="non-terminal residue" evidence="8">
    <location>
        <position position="1"/>
    </location>
</feature>
<feature type="compositionally biased region" description="Basic and acidic residues" evidence="7">
    <location>
        <begin position="195"/>
        <end position="208"/>
    </location>
</feature>
<comment type="similarity">
    <text evidence="2">Belongs to the fibroblast growth factor-binding protein family.</text>
</comment>
<feature type="non-terminal residue" evidence="8">
    <location>
        <position position="255"/>
    </location>
</feature>
<evidence type="ECO:0000256" key="5">
    <source>
        <dbReference type="ARBA" id="ARBA00023157"/>
    </source>
</evidence>
<keyword evidence="9" id="KW-1185">Reference proteome</keyword>